<name>A0A6A0A1V5_HAELA</name>
<accession>A0A6A0A1V5</accession>
<dbReference type="Proteomes" id="UP000485058">
    <property type="component" value="Unassembled WGS sequence"/>
</dbReference>
<protein>
    <submittedName>
        <fullName evidence="1">Uncharacterized protein</fullName>
    </submittedName>
</protein>
<proteinExistence type="predicted"/>
<dbReference type="EMBL" id="BLLF01003187">
    <property type="protein sequence ID" value="GFH26639.1"/>
    <property type="molecule type" value="Genomic_DNA"/>
</dbReference>
<sequence>MLAIFLKSEPAKYVHGFMDQPLRDIKAAIYNKIIIMVNKIEHFFVPIFTTFMADLPARMKLTRCLGHSSGCPCMACKWYTPGQHPKHKGYNAQQEIEWTDPVTFITAIYTGHPHQDHMQLTDEQYDAPSSLSTQAKTTIRERQAALHIPTDYGRKPTCCIDDRGHWIIEDYLHFIFTTCTMLFAGLLDYKQSRLLGYLRTAALHYLRPGKTNASCIG</sequence>
<organism evidence="1 2">
    <name type="scientific">Haematococcus lacustris</name>
    <name type="common">Green alga</name>
    <name type="synonym">Haematococcus pluvialis</name>
    <dbReference type="NCBI Taxonomy" id="44745"/>
    <lineage>
        <taxon>Eukaryota</taxon>
        <taxon>Viridiplantae</taxon>
        <taxon>Chlorophyta</taxon>
        <taxon>core chlorophytes</taxon>
        <taxon>Chlorophyceae</taxon>
        <taxon>CS clade</taxon>
        <taxon>Chlamydomonadales</taxon>
        <taxon>Haematococcaceae</taxon>
        <taxon>Haematococcus</taxon>
    </lineage>
</organism>
<dbReference type="AlphaFoldDB" id="A0A6A0A1V5"/>
<comment type="caution">
    <text evidence="1">The sequence shown here is derived from an EMBL/GenBank/DDBJ whole genome shotgun (WGS) entry which is preliminary data.</text>
</comment>
<keyword evidence="2" id="KW-1185">Reference proteome</keyword>
<evidence type="ECO:0000313" key="2">
    <source>
        <dbReference type="Proteomes" id="UP000485058"/>
    </source>
</evidence>
<gene>
    <name evidence="1" type="ORF">HaLaN_24817</name>
</gene>
<evidence type="ECO:0000313" key="1">
    <source>
        <dbReference type="EMBL" id="GFH26639.1"/>
    </source>
</evidence>
<reference evidence="1 2" key="1">
    <citation type="submission" date="2020-02" db="EMBL/GenBank/DDBJ databases">
        <title>Draft genome sequence of Haematococcus lacustris strain NIES-144.</title>
        <authorList>
            <person name="Morimoto D."/>
            <person name="Nakagawa S."/>
            <person name="Yoshida T."/>
            <person name="Sawayama S."/>
        </authorList>
    </citation>
    <scope>NUCLEOTIDE SEQUENCE [LARGE SCALE GENOMIC DNA]</scope>
    <source>
        <strain evidence="1 2">NIES-144</strain>
    </source>
</reference>